<keyword evidence="12" id="KW-1185">Reference proteome</keyword>
<gene>
    <name evidence="11" type="ORF">CSSPJE1EN1_LOCUS18467</name>
</gene>
<evidence type="ECO:0000256" key="9">
    <source>
        <dbReference type="SAM" id="MobiDB-lite"/>
    </source>
</evidence>
<feature type="compositionally biased region" description="Low complexity" evidence="9">
    <location>
        <begin position="681"/>
        <end position="691"/>
    </location>
</feature>
<keyword evidence="3 8" id="KW-0808">Transferase</keyword>
<dbReference type="PANTHER" id="PTHR22883">
    <property type="entry name" value="ZINC FINGER DHHC DOMAIN CONTAINING PROTEIN"/>
    <property type="match status" value="1"/>
</dbReference>
<evidence type="ECO:0000256" key="1">
    <source>
        <dbReference type="ARBA" id="ARBA00004141"/>
    </source>
</evidence>
<organism evidence="11 12">
    <name type="scientific">Sphagnum jensenii</name>
    <dbReference type="NCBI Taxonomy" id="128206"/>
    <lineage>
        <taxon>Eukaryota</taxon>
        <taxon>Viridiplantae</taxon>
        <taxon>Streptophyta</taxon>
        <taxon>Embryophyta</taxon>
        <taxon>Bryophyta</taxon>
        <taxon>Sphagnophytina</taxon>
        <taxon>Sphagnopsida</taxon>
        <taxon>Sphagnales</taxon>
        <taxon>Sphagnaceae</taxon>
        <taxon>Sphagnum</taxon>
    </lineage>
</organism>
<evidence type="ECO:0000256" key="3">
    <source>
        <dbReference type="ARBA" id="ARBA00022679"/>
    </source>
</evidence>
<feature type="region of interest" description="Disordered" evidence="9">
    <location>
        <begin position="625"/>
        <end position="662"/>
    </location>
</feature>
<evidence type="ECO:0000256" key="8">
    <source>
        <dbReference type="RuleBase" id="RU079119"/>
    </source>
</evidence>
<feature type="transmembrane region" description="Helical" evidence="8">
    <location>
        <begin position="254"/>
        <end position="279"/>
    </location>
</feature>
<evidence type="ECO:0000256" key="6">
    <source>
        <dbReference type="ARBA" id="ARBA00023136"/>
    </source>
</evidence>
<dbReference type="Pfam" id="PF01529">
    <property type="entry name" value="DHHC"/>
    <property type="match status" value="1"/>
</dbReference>
<evidence type="ECO:0000256" key="5">
    <source>
        <dbReference type="ARBA" id="ARBA00022989"/>
    </source>
</evidence>
<feature type="domain" description="Palmitoyltransferase DHHC" evidence="10">
    <location>
        <begin position="160"/>
        <end position="295"/>
    </location>
</feature>
<feature type="transmembrane region" description="Helical" evidence="8">
    <location>
        <begin position="12"/>
        <end position="36"/>
    </location>
</feature>
<evidence type="ECO:0000313" key="12">
    <source>
        <dbReference type="Proteomes" id="UP001497444"/>
    </source>
</evidence>
<comment type="domain">
    <text evidence="8">The DHHC domain is required for palmitoyltransferase activity.</text>
</comment>
<feature type="region of interest" description="Disordered" evidence="9">
    <location>
        <begin position="479"/>
        <end position="500"/>
    </location>
</feature>
<protein>
    <recommendedName>
        <fullName evidence="8">S-acyltransferase</fullName>
        <ecNumber evidence="8">2.3.1.225</ecNumber>
    </recommendedName>
    <alternativeName>
        <fullName evidence="8">Palmitoyltransferase</fullName>
    </alternativeName>
</protein>
<feature type="region of interest" description="Disordered" evidence="9">
    <location>
        <begin position="677"/>
        <end position="742"/>
    </location>
</feature>
<keyword evidence="6 8" id="KW-0472">Membrane</keyword>
<evidence type="ECO:0000313" key="11">
    <source>
        <dbReference type="EMBL" id="CAK9272989.1"/>
    </source>
</evidence>
<keyword evidence="4 8" id="KW-0812">Transmembrane</keyword>
<accession>A0ABP0X1K2</accession>
<feature type="compositionally biased region" description="Polar residues" evidence="9">
    <location>
        <begin position="692"/>
        <end position="742"/>
    </location>
</feature>
<keyword evidence="5 8" id="KW-1133">Transmembrane helix</keyword>
<proteinExistence type="inferred from homology"/>
<dbReference type="EC" id="2.3.1.225" evidence="8"/>
<dbReference type="Proteomes" id="UP001497444">
    <property type="component" value="Chromosome 5"/>
</dbReference>
<feature type="compositionally biased region" description="Low complexity" evidence="9">
    <location>
        <begin position="634"/>
        <end position="654"/>
    </location>
</feature>
<feature type="region of interest" description="Disordered" evidence="9">
    <location>
        <begin position="581"/>
        <end position="600"/>
    </location>
</feature>
<evidence type="ECO:0000256" key="7">
    <source>
        <dbReference type="ARBA" id="ARBA00023315"/>
    </source>
</evidence>
<dbReference type="PANTHER" id="PTHR22883:SF265">
    <property type="entry name" value="PROTEIN S-ACYLTRANSFERASE 22-RELATED"/>
    <property type="match status" value="1"/>
</dbReference>
<feature type="region of interest" description="Disordered" evidence="9">
    <location>
        <begin position="71"/>
        <end position="117"/>
    </location>
</feature>
<dbReference type="InterPro" id="IPR039859">
    <property type="entry name" value="PFA4/ZDH16/20/ERF2-like"/>
</dbReference>
<comment type="subcellular location">
    <subcellularLocation>
        <location evidence="1">Membrane</location>
        <topology evidence="1">Multi-pass membrane protein</topology>
    </subcellularLocation>
</comment>
<sequence>MRNHGWELPYHPLQTVAVAVFAGLAFSFYVFFIPFVGNRILKFHIYAVFSPVVLAVVILYVRCAACDPADPGVHRSRQQAASQSKKVAVSKGKPAKEFTSSDTGVEQLQDESDRSLPSTFPLKSEETNAVRGVCSYLGVCLHHLVCKKQQQSEKVNAGEQLLYCSICDAEISKNSKHCRACDKCVQGFDHHCRWLNNCVGKKNYTIFVALMVSCLLLLVIVWATGILVLVRCFSHREIFDKDIAACLGSSFSRVPYITVVVSLTLLALSATVPLTQLFFFHVILIHKGLTTYDYILAIRDQGRGFGEGDGLNSMMSSPASSTVTGVSGYSSSGALALQQGVFCTPPRMFVEHQQTVLPYSIDLEASGGKPAKQGAGTVEEQKKIPVGINPWKLARISTDEALRAAARARESSSIVWPTRDAPGSLHVTETEESGVDSSHSASGEITVVGGRQVRRKHDVSYPSGKERWLMLEERRDKNMIPSRTAGPPFGHRISQKPRSPLAVRHKQMLFKCSPSRFSGEFRPYSGGTYAGSSYSGSHMASPDAFPDSPDLQSLPQVLLAKSLAPNCGLGKVLLERSRSDGYEASMGDSGDENGEQCQQPSQEWNDANLMTSSISATEKVATWEESLEDDLMPRGSLGSRSLGSKGSRSSKAESSGGGSRAEANILKHVKKEWPELSDGLSISSNNSNSSSPTCYNSPLRNSSDFQLTGDSSSQYKTPDENQAVSVYDGPSTSLPSKAMSGTKSLLSTQRLMDSILRFKRALPSSKSNNALFEPTA</sequence>
<dbReference type="EMBL" id="OZ020100">
    <property type="protein sequence ID" value="CAK9272989.1"/>
    <property type="molecule type" value="Genomic_DNA"/>
</dbReference>
<dbReference type="PROSITE" id="PS50216">
    <property type="entry name" value="DHHC"/>
    <property type="match status" value="1"/>
</dbReference>
<feature type="transmembrane region" description="Helical" evidence="8">
    <location>
        <begin position="43"/>
        <end position="61"/>
    </location>
</feature>
<comment type="similarity">
    <text evidence="2 8">Belongs to the DHHC palmitoyltransferase family.</text>
</comment>
<name>A0ABP0X1K2_9BRYO</name>
<comment type="catalytic activity">
    <reaction evidence="8">
        <text>L-cysteinyl-[protein] + hexadecanoyl-CoA = S-hexadecanoyl-L-cysteinyl-[protein] + CoA</text>
        <dbReference type="Rhea" id="RHEA:36683"/>
        <dbReference type="Rhea" id="RHEA-COMP:10131"/>
        <dbReference type="Rhea" id="RHEA-COMP:11032"/>
        <dbReference type="ChEBI" id="CHEBI:29950"/>
        <dbReference type="ChEBI" id="CHEBI:57287"/>
        <dbReference type="ChEBI" id="CHEBI:57379"/>
        <dbReference type="ChEBI" id="CHEBI:74151"/>
        <dbReference type="EC" id="2.3.1.225"/>
    </reaction>
</comment>
<evidence type="ECO:0000256" key="4">
    <source>
        <dbReference type="ARBA" id="ARBA00022692"/>
    </source>
</evidence>
<feature type="transmembrane region" description="Helical" evidence="8">
    <location>
        <begin position="206"/>
        <end position="233"/>
    </location>
</feature>
<evidence type="ECO:0000259" key="10">
    <source>
        <dbReference type="Pfam" id="PF01529"/>
    </source>
</evidence>
<dbReference type="InterPro" id="IPR001594">
    <property type="entry name" value="Palmitoyltrfase_DHHC"/>
</dbReference>
<reference evidence="11" key="1">
    <citation type="submission" date="2024-02" db="EMBL/GenBank/DDBJ databases">
        <authorList>
            <consortium name="ELIXIR-Norway"/>
            <consortium name="Elixir Norway"/>
        </authorList>
    </citation>
    <scope>NUCLEOTIDE SEQUENCE</scope>
</reference>
<evidence type="ECO:0000256" key="2">
    <source>
        <dbReference type="ARBA" id="ARBA00008574"/>
    </source>
</evidence>
<keyword evidence="7 8" id="KW-0012">Acyltransferase</keyword>